<dbReference type="Proteomes" id="UP000075882">
    <property type="component" value="Unassembled WGS sequence"/>
</dbReference>
<evidence type="ECO:0000313" key="2">
    <source>
        <dbReference type="EnsemblMetazoa" id="ACOM033111-PA.1"/>
    </source>
</evidence>
<dbReference type="VEuPathDB" id="VectorBase:ACON2_038130"/>
<dbReference type="Pfam" id="PF00651">
    <property type="entry name" value="BTB"/>
    <property type="match status" value="1"/>
</dbReference>
<proteinExistence type="predicted"/>
<dbReference type="PANTHER" id="PTHR45774">
    <property type="entry name" value="BTB/POZ DOMAIN-CONTAINING"/>
    <property type="match status" value="1"/>
</dbReference>
<dbReference type="InterPro" id="IPR000210">
    <property type="entry name" value="BTB/POZ_dom"/>
</dbReference>
<protein>
    <recommendedName>
        <fullName evidence="1">BTB domain-containing protein</fullName>
    </recommendedName>
</protein>
<dbReference type="FunFam" id="3.30.710.10:FF:000015">
    <property type="entry name" value="BTB/POZ domain-containing protein 3"/>
    <property type="match status" value="1"/>
</dbReference>
<dbReference type="GO" id="GO:0005829">
    <property type="term" value="C:cytosol"/>
    <property type="evidence" value="ECO:0007669"/>
    <property type="project" value="TreeGrafter"/>
</dbReference>
<sequence>MFNNDLMADIRFIVGSDEQVQTIPAHKYVLATGSSVFYAMFYGGLAENKQEIKVPDVEPGAFLTLLKYLYCDEIQLEADNVLATLYVAKKYIVPHLARACVNYLETSLTAKNACLLLSQSRFSVHHNTFLLLFSILTP</sequence>
<dbReference type="InterPro" id="IPR011333">
    <property type="entry name" value="SKP1/BTB/POZ_sf"/>
</dbReference>
<dbReference type="AlphaFoldDB" id="A0A8W7PJX9"/>
<accession>A0A8W7PJX9</accession>
<dbReference type="SMART" id="SM00225">
    <property type="entry name" value="BTB"/>
    <property type="match status" value="1"/>
</dbReference>
<organism evidence="2">
    <name type="scientific">Anopheles coluzzii</name>
    <name type="common">African malaria mosquito</name>
    <dbReference type="NCBI Taxonomy" id="1518534"/>
    <lineage>
        <taxon>Eukaryota</taxon>
        <taxon>Metazoa</taxon>
        <taxon>Ecdysozoa</taxon>
        <taxon>Arthropoda</taxon>
        <taxon>Hexapoda</taxon>
        <taxon>Insecta</taxon>
        <taxon>Pterygota</taxon>
        <taxon>Neoptera</taxon>
        <taxon>Endopterygota</taxon>
        <taxon>Diptera</taxon>
        <taxon>Nematocera</taxon>
        <taxon>Culicoidea</taxon>
        <taxon>Culicidae</taxon>
        <taxon>Anophelinae</taxon>
        <taxon>Anopheles</taxon>
    </lineage>
</organism>
<dbReference type="SUPFAM" id="SSF54695">
    <property type="entry name" value="POZ domain"/>
    <property type="match status" value="1"/>
</dbReference>
<dbReference type="Gene3D" id="3.30.710.10">
    <property type="entry name" value="Potassium Channel Kv1.1, Chain A"/>
    <property type="match status" value="1"/>
</dbReference>
<name>A0A8W7PJX9_ANOCL</name>
<dbReference type="GO" id="GO:0022008">
    <property type="term" value="P:neurogenesis"/>
    <property type="evidence" value="ECO:0007669"/>
    <property type="project" value="TreeGrafter"/>
</dbReference>
<dbReference type="CDD" id="cd18282">
    <property type="entry name" value="BTB_POZ_BTBD3_6"/>
    <property type="match status" value="1"/>
</dbReference>
<reference evidence="2" key="1">
    <citation type="submission" date="2022-08" db="UniProtKB">
        <authorList>
            <consortium name="EnsemblMetazoa"/>
        </authorList>
    </citation>
    <scope>IDENTIFICATION</scope>
</reference>
<dbReference type="EnsemblMetazoa" id="ACOM033111-RA">
    <property type="protein sequence ID" value="ACOM033111-PA.1"/>
    <property type="gene ID" value="ACOM033111"/>
</dbReference>
<dbReference type="PROSITE" id="PS50097">
    <property type="entry name" value="BTB"/>
    <property type="match status" value="1"/>
</dbReference>
<evidence type="ECO:0000259" key="1">
    <source>
        <dbReference type="PROSITE" id="PS50097"/>
    </source>
</evidence>
<dbReference type="PANTHER" id="PTHR45774:SF9">
    <property type="entry name" value="LUTE, ISOFORM D"/>
    <property type="match status" value="1"/>
</dbReference>
<feature type="domain" description="BTB" evidence="1">
    <location>
        <begin position="8"/>
        <end position="78"/>
    </location>
</feature>